<evidence type="ECO:0000313" key="3">
    <source>
        <dbReference type="Proteomes" id="UP001055439"/>
    </source>
</evidence>
<keyword evidence="1" id="KW-1133">Transmembrane helix</keyword>
<dbReference type="AlphaFoldDB" id="A0A9E7GG58"/>
<sequence length="98" mass="11217">MDDRTPPTKNSSLHKKHYLQMKVAQPGDAKFDPPTRDVHQKSNEEDHLTVFLPLLWIQPQAAGKYVSLPHLLLCFYCILSIPNGAYMVITLFKETKIP</sequence>
<evidence type="ECO:0000313" key="2">
    <source>
        <dbReference type="EMBL" id="URE12538.1"/>
    </source>
</evidence>
<name>A0A9E7GG58_9LILI</name>
<reference evidence="2" key="1">
    <citation type="submission" date="2022-05" db="EMBL/GenBank/DDBJ databases">
        <title>The Musa troglodytarum L. genome provides insights into the mechanism of non-climacteric behaviour and enrichment of carotenoids.</title>
        <authorList>
            <person name="Wang J."/>
        </authorList>
    </citation>
    <scope>NUCLEOTIDE SEQUENCE</scope>
    <source>
        <tissue evidence="2">Leaf</tissue>
    </source>
</reference>
<keyword evidence="1" id="KW-0812">Transmembrane</keyword>
<keyword evidence="3" id="KW-1185">Reference proteome</keyword>
<dbReference type="Proteomes" id="UP001055439">
    <property type="component" value="Chromosome 6"/>
</dbReference>
<dbReference type="EMBL" id="CP097508">
    <property type="protein sequence ID" value="URE12538.1"/>
    <property type="molecule type" value="Genomic_DNA"/>
</dbReference>
<organism evidence="2 3">
    <name type="scientific">Musa troglodytarum</name>
    <name type="common">fe'i banana</name>
    <dbReference type="NCBI Taxonomy" id="320322"/>
    <lineage>
        <taxon>Eukaryota</taxon>
        <taxon>Viridiplantae</taxon>
        <taxon>Streptophyta</taxon>
        <taxon>Embryophyta</taxon>
        <taxon>Tracheophyta</taxon>
        <taxon>Spermatophyta</taxon>
        <taxon>Magnoliopsida</taxon>
        <taxon>Liliopsida</taxon>
        <taxon>Zingiberales</taxon>
        <taxon>Musaceae</taxon>
        <taxon>Musa</taxon>
    </lineage>
</organism>
<evidence type="ECO:0000256" key="1">
    <source>
        <dbReference type="SAM" id="Phobius"/>
    </source>
</evidence>
<feature type="transmembrane region" description="Helical" evidence="1">
    <location>
        <begin position="70"/>
        <end position="92"/>
    </location>
</feature>
<proteinExistence type="predicted"/>
<protein>
    <submittedName>
        <fullName evidence="2">Uncharacterized protein</fullName>
    </submittedName>
</protein>
<accession>A0A9E7GG58</accession>
<keyword evidence="1" id="KW-0472">Membrane</keyword>
<gene>
    <name evidence="2" type="ORF">MUK42_22959</name>
</gene>